<organism evidence="2 3">
    <name type="scientific">Trapa incisa</name>
    <dbReference type="NCBI Taxonomy" id="236973"/>
    <lineage>
        <taxon>Eukaryota</taxon>
        <taxon>Viridiplantae</taxon>
        <taxon>Streptophyta</taxon>
        <taxon>Embryophyta</taxon>
        <taxon>Tracheophyta</taxon>
        <taxon>Spermatophyta</taxon>
        <taxon>Magnoliopsida</taxon>
        <taxon>eudicotyledons</taxon>
        <taxon>Gunneridae</taxon>
        <taxon>Pentapetalae</taxon>
        <taxon>rosids</taxon>
        <taxon>malvids</taxon>
        <taxon>Myrtales</taxon>
        <taxon>Lythraceae</taxon>
        <taxon>Trapa</taxon>
    </lineage>
</organism>
<name>A0AAN7PY60_9MYRT</name>
<dbReference type="Proteomes" id="UP001345219">
    <property type="component" value="Chromosome 8"/>
</dbReference>
<sequence length="76" mass="8026">MSALFPSRHLCHILKNQSQAPKRASKRLITATSTSSSLPSPKVEVMQVSKPSSSSTGTSGAPQHFYPEPTTSAIAS</sequence>
<feature type="compositionally biased region" description="Low complexity" evidence="1">
    <location>
        <begin position="32"/>
        <end position="41"/>
    </location>
</feature>
<proteinExistence type="predicted"/>
<accession>A0AAN7PY60</accession>
<reference evidence="2 3" key="1">
    <citation type="journal article" date="2023" name="Hortic Res">
        <title>Pangenome of water caltrop reveals structural variations and asymmetric subgenome divergence after allopolyploidization.</title>
        <authorList>
            <person name="Zhang X."/>
            <person name="Chen Y."/>
            <person name="Wang L."/>
            <person name="Yuan Y."/>
            <person name="Fang M."/>
            <person name="Shi L."/>
            <person name="Lu R."/>
            <person name="Comes H.P."/>
            <person name="Ma Y."/>
            <person name="Chen Y."/>
            <person name="Huang G."/>
            <person name="Zhou Y."/>
            <person name="Zheng Z."/>
            <person name="Qiu Y."/>
        </authorList>
    </citation>
    <scope>NUCLEOTIDE SEQUENCE [LARGE SCALE GENOMIC DNA]</scope>
    <source>
        <tissue evidence="2">Roots</tissue>
    </source>
</reference>
<dbReference type="AlphaFoldDB" id="A0AAN7PY60"/>
<keyword evidence="3" id="KW-1185">Reference proteome</keyword>
<gene>
    <name evidence="2" type="ORF">SAY87_009758</name>
</gene>
<evidence type="ECO:0000256" key="1">
    <source>
        <dbReference type="SAM" id="MobiDB-lite"/>
    </source>
</evidence>
<evidence type="ECO:0000313" key="2">
    <source>
        <dbReference type="EMBL" id="KAK4756001.1"/>
    </source>
</evidence>
<protein>
    <submittedName>
        <fullName evidence="2">Uncharacterized protein</fullName>
    </submittedName>
</protein>
<dbReference type="EMBL" id="JAXIOK010000014">
    <property type="protein sequence ID" value="KAK4756001.1"/>
    <property type="molecule type" value="Genomic_DNA"/>
</dbReference>
<evidence type="ECO:0000313" key="3">
    <source>
        <dbReference type="Proteomes" id="UP001345219"/>
    </source>
</evidence>
<feature type="region of interest" description="Disordered" evidence="1">
    <location>
        <begin position="16"/>
        <end position="76"/>
    </location>
</feature>
<comment type="caution">
    <text evidence="2">The sequence shown here is derived from an EMBL/GenBank/DDBJ whole genome shotgun (WGS) entry which is preliminary data.</text>
</comment>